<reference evidence="1" key="2">
    <citation type="journal article" date="2015" name="Fish Shellfish Immunol.">
        <title>Early steps in the European eel (Anguilla anguilla)-Vibrio vulnificus interaction in the gills: Role of the RtxA13 toxin.</title>
        <authorList>
            <person name="Callol A."/>
            <person name="Pajuelo D."/>
            <person name="Ebbesson L."/>
            <person name="Teles M."/>
            <person name="MacKenzie S."/>
            <person name="Amaro C."/>
        </authorList>
    </citation>
    <scope>NUCLEOTIDE SEQUENCE</scope>
</reference>
<organism evidence="1">
    <name type="scientific">Anguilla anguilla</name>
    <name type="common">European freshwater eel</name>
    <name type="synonym">Muraena anguilla</name>
    <dbReference type="NCBI Taxonomy" id="7936"/>
    <lineage>
        <taxon>Eukaryota</taxon>
        <taxon>Metazoa</taxon>
        <taxon>Chordata</taxon>
        <taxon>Craniata</taxon>
        <taxon>Vertebrata</taxon>
        <taxon>Euteleostomi</taxon>
        <taxon>Actinopterygii</taxon>
        <taxon>Neopterygii</taxon>
        <taxon>Teleostei</taxon>
        <taxon>Anguilliformes</taxon>
        <taxon>Anguillidae</taxon>
        <taxon>Anguilla</taxon>
    </lineage>
</organism>
<protein>
    <submittedName>
        <fullName evidence="1">Uncharacterized protein</fullName>
    </submittedName>
</protein>
<proteinExistence type="predicted"/>
<evidence type="ECO:0000313" key="1">
    <source>
        <dbReference type="EMBL" id="JAH99505.1"/>
    </source>
</evidence>
<sequence length="34" mass="3709">MGLLAVADTLLAIQNLVNRFNGEIIILLLLDTNN</sequence>
<accession>A0A0E9XCD5</accession>
<name>A0A0E9XCD5_ANGAN</name>
<reference evidence="1" key="1">
    <citation type="submission" date="2014-11" db="EMBL/GenBank/DDBJ databases">
        <authorList>
            <person name="Amaro Gonzalez C."/>
        </authorList>
    </citation>
    <scope>NUCLEOTIDE SEQUENCE</scope>
</reference>
<dbReference type="EMBL" id="GBXM01009072">
    <property type="protein sequence ID" value="JAH99505.1"/>
    <property type="molecule type" value="Transcribed_RNA"/>
</dbReference>
<dbReference type="AlphaFoldDB" id="A0A0E9XCD5"/>